<dbReference type="PROSITE" id="PS01031">
    <property type="entry name" value="SHSP"/>
    <property type="match status" value="1"/>
</dbReference>
<keyword evidence="2" id="KW-1003">Cell membrane</keyword>
<dbReference type="InterPro" id="IPR008978">
    <property type="entry name" value="HSP20-like_chaperone"/>
</dbReference>
<feature type="compositionally biased region" description="Basic and acidic residues" evidence="6">
    <location>
        <begin position="119"/>
        <end position="134"/>
    </location>
</feature>
<comment type="similarity">
    <text evidence="4 5">Belongs to the small heat shock protein (HSP20) family.</text>
</comment>
<dbReference type="PANTHER" id="PTHR43670:SF132">
    <property type="entry name" value="OS03G0157600 PROTEIN"/>
    <property type="match status" value="1"/>
</dbReference>
<protein>
    <recommendedName>
        <fullName evidence="8">SHSP domain-containing protein</fullName>
    </recommendedName>
</protein>
<accession>A0AAV7EVI7</accession>
<proteinExistence type="inferred from homology"/>
<reference evidence="9 10" key="1">
    <citation type="submission" date="2021-07" db="EMBL/GenBank/DDBJ databases">
        <title>The Aristolochia fimbriata genome: insights into angiosperm evolution, floral development and chemical biosynthesis.</title>
        <authorList>
            <person name="Jiao Y."/>
        </authorList>
    </citation>
    <scope>NUCLEOTIDE SEQUENCE [LARGE SCALE GENOMIC DNA]</scope>
    <source>
        <strain evidence="9">IBCAS-2021</strain>
        <tissue evidence="9">Leaf</tissue>
    </source>
</reference>
<dbReference type="AlphaFoldDB" id="A0AAV7EVI7"/>
<evidence type="ECO:0000313" key="9">
    <source>
        <dbReference type="EMBL" id="KAG9452095.1"/>
    </source>
</evidence>
<evidence type="ECO:0000256" key="2">
    <source>
        <dbReference type="ARBA" id="ARBA00022475"/>
    </source>
</evidence>
<comment type="subcellular location">
    <subcellularLocation>
        <location evidence="1">Cell membrane</location>
        <topology evidence="1">Single-pass membrane protein</topology>
    </subcellularLocation>
</comment>
<gene>
    <name evidence="9" type="ORF">H6P81_004999</name>
</gene>
<dbReference type="GO" id="GO:0034605">
    <property type="term" value="P:cellular response to heat"/>
    <property type="evidence" value="ECO:0007669"/>
    <property type="project" value="TreeGrafter"/>
</dbReference>
<dbReference type="PANTHER" id="PTHR43670">
    <property type="entry name" value="HEAT SHOCK PROTEIN 26"/>
    <property type="match status" value="1"/>
</dbReference>
<dbReference type="InterPro" id="IPR002068">
    <property type="entry name" value="A-crystallin/Hsp20_dom"/>
</dbReference>
<evidence type="ECO:0000256" key="7">
    <source>
        <dbReference type="SAM" id="Phobius"/>
    </source>
</evidence>
<keyword evidence="10" id="KW-1185">Reference proteome</keyword>
<sequence length="215" mass="24116">MANRTYEELQPQSDWVRESGSNTLIIDLQGFKKEQLKVQLDNIGNLKISGERPVTDNRWARFRKDFRIPENSNLNEIRAKFEKGTLYVIIPKTITQTLPPLQRSPPPTPTQQKPAQQEETEKKTNEEREQEQKPKPQPSPEAARKVPSGKEEMGPMPPPPSGKAAKGGVMQGLMRKKPNQLLVNVLVSFAVVVGIGIYAAYKFKAATGTGERNQD</sequence>
<feature type="transmembrane region" description="Helical" evidence="7">
    <location>
        <begin position="181"/>
        <end position="201"/>
    </location>
</feature>
<evidence type="ECO:0000256" key="4">
    <source>
        <dbReference type="PROSITE-ProRule" id="PRU00285"/>
    </source>
</evidence>
<evidence type="ECO:0000313" key="10">
    <source>
        <dbReference type="Proteomes" id="UP000825729"/>
    </source>
</evidence>
<feature type="region of interest" description="Disordered" evidence="6">
    <location>
        <begin position="97"/>
        <end position="168"/>
    </location>
</feature>
<organism evidence="9 10">
    <name type="scientific">Aristolochia fimbriata</name>
    <name type="common">White veined hardy Dutchman's pipe vine</name>
    <dbReference type="NCBI Taxonomy" id="158543"/>
    <lineage>
        <taxon>Eukaryota</taxon>
        <taxon>Viridiplantae</taxon>
        <taxon>Streptophyta</taxon>
        <taxon>Embryophyta</taxon>
        <taxon>Tracheophyta</taxon>
        <taxon>Spermatophyta</taxon>
        <taxon>Magnoliopsida</taxon>
        <taxon>Magnoliidae</taxon>
        <taxon>Piperales</taxon>
        <taxon>Aristolochiaceae</taxon>
        <taxon>Aristolochia</taxon>
    </lineage>
</organism>
<keyword evidence="7" id="KW-0812">Transmembrane</keyword>
<evidence type="ECO:0000256" key="1">
    <source>
        <dbReference type="ARBA" id="ARBA00004162"/>
    </source>
</evidence>
<dbReference type="GO" id="GO:0005886">
    <property type="term" value="C:plasma membrane"/>
    <property type="evidence" value="ECO:0007669"/>
    <property type="project" value="UniProtKB-SubCell"/>
</dbReference>
<name>A0AAV7EVI7_ARIFI</name>
<evidence type="ECO:0000256" key="5">
    <source>
        <dbReference type="RuleBase" id="RU003616"/>
    </source>
</evidence>
<dbReference type="EMBL" id="JAINDJ010000003">
    <property type="protein sequence ID" value="KAG9452095.1"/>
    <property type="molecule type" value="Genomic_DNA"/>
</dbReference>
<feature type="compositionally biased region" description="Basic and acidic residues" evidence="6">
    <location>
        <begin position="142"/>
        <end position="153"/>
    </location>
</feature>
<dbReference type="CDD" id="cd06464">
    <property type="entry name" value="ACD_sHsps-like"/>
    <property type="match status" value="1"/>
</dbReference>
<dbReference type="Gene3D" id="2.60.40.790">
    <property type="match status" value="1"/>
</dbReference>
<dbReference type="GO" id="GO:0006952">
    <property type="term" value="P:defense response"/>
    <property type="evidence" value="ECO:0007669"/>
    <property type="project" value="UniProtKB-KW"/>
</dbReference>
<feature type="domain" description="SHSP" evidence="8">
    <location>
        <begin position="4"/>
        <end position="111"/>
    </location>
</feature>
<evidence type="ECO:0000259" key="8">
    <source>
        <dbReference type="PROSITE" id="PS01031"/>
    </source>
</evidence>
<dbReference type="Pfam" id="PF00011">
    <property type="entry name" value="HSP20"/>
    <property type="match status" value="1"/>
</dbReference>
<keyword evidence="7" id="KW-0472">Membrane</keyword>
<keyword evidence="7" id="KW-1133">Transmembrane helix</keyword>
<comment type="caution">
    <text evidence="9">The sequence shown here is derived from an EMBL/GenBank/DDBJ whole genome shotgun (WGS) entry which is preliminary data.</text>
</comment>
<dbReference type="Proteomes" id="UP000825729">
    <property type="component" value="Unassembled WGS sequence"/>
</dbReference>
<evidence type="ECO:0000256" key="3">
    <source>
        <dbReference type="ARBA" id="ARBA00022821"/>
    </source>
</evidence>
<keyword evidence="3" id="KW-0611">Plant defense</keyword>
<evidence type="ECO:0000256" key="6">
    <source>
        <dbReference type="SAM" id="MobiDB-lite"/>
    </source>
</evidence>
<dbReference type="SUPFAM" id="SSF49764">
    <property type="entry name" value="HSP20-like chaperones"/>
    <property type="match status" value="1"/>
</dbReference>